<evidence type="ECO:0000313" key="2">
    <source>
        <dbReference type="Proteomes" id="UP001412067"/>
    </source>
</evidence>
<proteinExistence type="predicted"/>
<comment type="caution">
    <text evidence="1">The sequence shown here is derived from an EMBL/GenBank/DDBJ whole genome shotgun (WGS) entry which is preliminary data.</text>
</comment>
<reference evidence="1 2" key="1">
    <citation type="journal article" date="2022" name="Nat. Plants">
        <title>Genomes of leafy and leafless Platanthera orchids illuminate the evolution of mycoheterotrophy.</title>
        <authorList>
            <person name="Li M.H."/>
            <person name="Liu K.W."/>
            <person name="Li Z."/>
            <person name="Lu H.C."/>
            <person name="Ye Q.L."/>
            <person name="Zhang D."/>
            <person name="Wang J.Y."/>
            <person name="Li Y.F."/>
            <person name="Zhong Z.M."/>
            <person name="Liu X."/>
            <person name="Yu X."/>
            <person name="Liu D.K."/>
            <person name="Tu X.D."/>
            <person name="Liu B."/>
            <person name="Hao Y."/>
            <person name="Liao X.Y."/>
            <person name="Jiang Y.T."/>
            <person name="Sun W.H."/>
            <person name="Chen J."/>
            <person name="Chen Y.Q."/>
            <person name="Ai Y."/>
            <person name="Zhai J.W."/>
            <person name="Wu S.S."/>
            <person name="Zhou Z."/>
            <person name="Hsiao Y.Y."/>
            <person name="Wu W.L."/>
            <person name="Chen Y.Y."/>
            <person name="Lin Y.F."/>
            <person name="Hsu J.L."/>
            <person name="Li C.Y."/>
            <person name="Wang Z.W."/>
            <person name="Zhao X."/>
            <person name="Zhong W.Y."/>
            <person name="Ma X.K."/>
            <person name="Ma L."/>
            <person name="Huang J."/>
            <person name="Chen G.Z."/>
            <person name="Huang M.Z."/>
            <person name="Huang L."/>
            <person name="Peng D.H."/>
            <person name="Luo Y.B."/>
            <person name="Zou S.Q."/>
            <person name="Chen S.P."/>
            <person name="Lan S."/>
            <person name="Tsai W.C."/>
            <person name="Van de Peer Y."/>
            <person name="Liu Z.J."/>
        </authorList>
    </citation>
    <scope>NUCLEOTIDE SEQUENCE [LARGE SCALE GENOMIC DNA]</scope>
    <source>
        <strain evidence="1">Lor288</strain>
    </source>
</reference>
<keyword evidence="2" id="KW-1185">Reference proteome</keyword>
<evidence type="ECO:0000313" key="1">
    <source>
        <dbReference type="EMBL" id="KAK8968584.1"/>
    </source>
</evidence>
<dbReference type="Proteomes" id="UP001412067">
    <property type="component" value="Unassembled WGS sequence"/>
</dbReference>
<sequence>MPVGWLDPWSRPRWTTLPSFWISRRSGFTIEAARLIGRQTSVLGWHAMTTSSGASEMSWMGASKL</sequence>
<protein>
    <submittedName>
        <fullName evidence="1">Uncharacterized protein</fullName>
    </submittedName>
</protein>
<accession>A0ABR2MYE8</accession>
<dbReference type="EMBL" id="JBBWWR010000004">
    <property type="protein sequence ID" value="KAK8968584.1"/>
    <property type="molecule type" value="Genomic_DNA"/>
</dbReference>
<name>A0ABR2MYE8_9ASPA</name>
<gene>
    <name evidence="1" type="ORF">KSP40_PGU014700</name>
</gene>
<organism evidence="1 2">
    <name type="scientific">Platanthera guangdongensis</name>
    <dbReference type="NCBI Taxonomy" id="2320717"/>
    <lineage>
        <taxon>Eukaryota</taxon>
        <taxon>Viridiplantae</taxon>
        <taxon>Streptophyta</taxon>
        <taxon>Embryophyta</taxon>
        <taxon>Tracheophyta</taxon>
        <taxon>Spermatophyta</taxon>
        <taxon>Magnoliopsida</taxon>
        <taxon>Liliopsida</taxon>
        <taxon>Asparagales</taxon>
        <taxon>Orchidaceae</taxon>
        <taxon>Orchidoideae</taxon>
        <taxon>Orchideae</taxon>
        <taxon>Orchidinae</taxon>
        <taxon>Platanthera</taxon>
    </lineage>
</organism>